<dbReference type="CDD" id="cd01289">
    <property type="entry name" value="FabA_like"/>
    <property type="match status" value="1"/>
</dbReference>
<keyword evidence="2" id="KW-1185">Reference proteome</keyword>
<accession>A0ABX3L010</accession>
<reference evidence="1 2" key="1">
    <citation type="submission" date="2016-10" db="EMBL/GenBank/DDBJ databases">
        <title>Rodentibacter gen. nov. and new species.</title>
        <authorList>
            <person name="Christensen H."/>
        </authorList>
    </citation>
    <scope>NUCLEOTIDE SEQUENCE [LARGE SCALE GENOMIC DNA]</scope>
    <source>
        <strain evidence="1 2">1998236014</strain>
    </source>
</reference>
<dbReference type="InterPro" id="IPR016776">
    <property type="entry name" value="ApeP-like_dehydratase"/>
</dbReference>
<proteinExistence type="predicted"/>
<dbReference type="Gene3D" id="3.10.129.10">
    <property type="entry name" value="Hotdog Thioesterase"/>
    <property type="match status" value="1"/>
</dbReference>
<name>A0ABX3L010_9PAST</name>
<evidence type="ECO:0000313" key="1">
    <source>
        <dbReference type="EMBL" id="OOF70753.1"/>
    </source>
</evidence>
<comment type="caution">
    <text evidence="1">The sequence shown here is derived from an EMBL/GenBank/DDBJ whole genome shotgun (WGS) entry which is preliminary data.</text>
</comment>
<dbReference type="EMBL" id="MLAA01000008">
    <property type="protein sequence ID" value="OOF70753.1"/>
    <property type="molecule type" value="Genomic_DNA"/>
</dbReference>
<organism evidence="1 2">
    <name type="scientific">Rodentibacter caecimuris</name>
    <dbReference type="NCBI Taxonomy" id="1796644"/>
    <lineage>
        <taxon>Bacteria</taxon>
        <taxon>Pseudomonadati</taxon>
        <taxon>Pseudomonadota</taxon>
        <taxon>Gammaproteobacteria</taxon>
        <taxon>Pasteurellales</taxon>
        <taxon>Pasteurellaceae</taxon>
        <taxon>Rodentibacter</taxon>
    </lineage>
</organism>
<dbReference type="RefSeq" id="WP_077462691.1">
    <property type="nucleotide sequence ID" value="NZ_MLAA01000008.1"/>
</dbReference>
<dbReference type="PIRSF" id="PIRSF020565">
    <property type="entry name" value="3Ho_Ac_ACP_DH_prd"/>
    <property type="match status" value="1"/>
</dbReference>
<dbReference type="Pfam" id="PF22817">
    <property type="entry name" value="ApeP-like"/>
    <property type="match status" value="1"/>
</dbReference>
<dbReference type="Proteomes" id="UP000188820">
    <property type="component" value="Unassembled WGS sequence"/>
</dbReference>
<evidence type="ECO:0000313" key="2">
    <source>
        <dbReference type="Proteomes" id="UP000188820"/>
    </source>
</evidence>
<protein>
    <submittedName>
        <fullName evidence="1">Dehydratase</fullName>
    </submittedName>
</protein>
<gene>
    <name evidence="1" type="ORF">BKG89_02905</name>
</gene>
<sequence>MIDLTLPIKNVAPFVPQSGRMVLLDQITDFGEDFLQGEATITPEHILIKNGKLSTFAGIEIMAQGVAAWAGIQSRKRNELIRLGYLLGSRKLNVYQPEIAIGTQLKIDIKLSIQDITGFGVFDCQLIDKVTDQVLLAGRLNVFSPKDGKIQK</sequence>
<dbReference type="SUPFAM" id="SSF54637">
    <property type="entry name" value="Thioesterase/thiol ester dehydrase-isomerase"/>
    <property type="match status" value="1"/>
</dbReference>
<dbReference type="InterPro" id="IPR029069">
    <property type="entry name" value="HotDog_dom_sf"/>
</dbReference>